<dbReference type="InterPro" id="IPR055397">
    <property type="entry name" value="TraK_C"/>
</dbReference>
<protein>
    <submittedName>
        <fullName evidence="4">Conjugal transfer pilus assembly protein TraK</fullName>
    </submittedName>
</protein>
<evidence type="ECO:0000313" key="5">
    <source>
        <dbReference type="Proteomes" id="UP000555448"/>
    </source>
</evidence>
<dbReference type="RefSeq" id="WP_184249468.1">
    <property type="nucleotide sequence ID" value="NZ_JACHLR010000024.1"/>
</dbReference>
<feature type="chain" id="PRO_5031164632" evidence="1">
    <location>
        <begin position="30"/>
        <end position="251"/>
    </location>
</feature>
<dbReference type="Pfam" id="PF06586">
    <property type="entry name" value="TraK_N"/>
    <property type="match status" value="1"/>
</dbReference>
<evidence type="ECO:0000256" key="1">
    <source>
        <dbReference type="SAM" id="SignalP"/>
    </source>
</evidence>
<name>A0A7W7NYT7_9SPHN</name>
<evidence type="ECO:0000259" key="2">
    <source>
        <dbReference type="Pfam" id="PF06586"/>
    </source>
</evidence>
<organism evidence="4 5">
    <name type="scientific">Novosphingobium chloroacetimidivorans</name>
    <dbReference type="NCBI Taxonomy" id="1428314"/>
    <lineage>
        <taxon>Bacteria</taxon>
        <taxon>Pseudomonadati</taxon>
        <taxon>Pseudomonadota</taxon>
        <taxon>Alphaproteobacteria</taxon>
        <taxon>Sphingomonadales</taxon>
        <taxon>Sphingomonadaceae</taxon>
        <taxon>Novosphingobium</taxon>
    </lineage>
</organism>
<dbReference type="EMBL" id="JACHLR010000024">
    <property type="protein sequence ID" value="MBB4860527.1"/>
    <property type="molecule type" value="Genomic_DNA"/>
</dbReference>
<reference evidence="4 5" key="1">
    <citation type="submission" date="2020-08" db="EMBL/GenBank/DDBJ databases">
        <title>Functional genomics of gut bacteria from endangered species of beetles.</title>
        <authorList>
            <person name="Carlos-Shanley C."/>
        </authorList>
    </citation>
    <scope>NUCLEOTIDE SEQUENCE [LARGE SCALE GENOMIC DNA]</scope>
    <source>
        <strain evidence="4 5">S00245</strain>
    </source>
</reference>
<feature type="domain" description="TraK C-terminal" evidence="3">
    <location>
        <begin position="139"/>
        <end position="245"/>
    </location>
</feature>
<keyword evidence="1" id="KW-0732">Signal</keyword>
<evidence type="ECO:0000259" key="3">
    <source>
        <dbReference type="Pfam" id="PF23536"/>
    </source>
</evidence>
<accession>A0A7W7NYT7</accession>
<feature type="signal peptide" evidence="1">
    <location>
        <begin position="1"/>
        <end position="29"/>
    </location>
</feature>
<dbReference type="AlphaFoldDB" id="A0A7W7NYT7"/>
<evidence type="ECO:0000313" key="4">
    <source>
        <dbReference type="EMBL" id="MBB4860527.1"/>
    </source>
</evidence>
<dbReference type="InterPro" id="IPR010563">
    <property type="entry name" value="TraK_N"/>
</dbReference>
<sequence>MPISSCGRRLTTGALVVVALSASMLPAFAADQNLIAADNGEVRCTASMRDLTRISLKDDEFASVSKVSTGIATEDFSVVNEPVRGDIYLSVPDGFSRNAVSFFGTTRKGFVYKFVCSVAGDEAVQVFIANADLENPAKAAAAIPASLSAKDGAVRLVKAMYEQSIVEGFEIRQRVLAPVNVGALRVQVIGEYRGPQLTGKTLRIENKGSKPATLTEESVSSWAIAVSIANPNLKPGEATTAYVVQATGEDQ</sequence>
<keyword evidence="5" id="KW-1185">Reference proteome</keyword>
<feature type="domain" description="TraK N-terminal" evidence="2">
    <location>
        <begin position="36"/>
        <end position="135"/>
    </location>
</feature>
<gene>
    <name evidence="4" type="ORF">HNO88_003871</name>
</gene>
<dbReference type="Pfam" id="PF23536">
    <property type="entry name" value="TraK_C"/>
    <property type="match status" value="1"/>
</dbReference>
<dbReference type="Proteomes" id="UP000555448">
    <property type="component" value="Unassembled WGS sequence"/>
</dbReference>
<comment type="caution">
    <text evidence="4">The sequence shown here is derived from an EMBL/GenBank/DDBJ whole genome shotgun (WGS) entry which is preliminary data.</text>
</comment>
<proteinExistence type="predicted"/>